<dbReference type="Gene3D" id="2.40.390.10">
    <property type="entry name" value="CV3147-like"/>
    <property type="match status" value="1"/>
</dbReference>
<dbReference type="InterPro" id="IPR024071">
    <property type="entry name" value="S-Me-THD_C_sf"/>
</dbReference>
<proteinExistence type="predicted"/>
<dbReference type="AlphaFoldDB" id="A0A078L5P1"/>
<gene>
    <name evidence="3" type="ORF">BN59_03576</name>
</gene>
<organism evidence="3 4">
    <name type="scientific">Legionella massiliensis</name>
    <dbReference type="NCBI Taxonomy" id="1034943"/>
    <lineage>
        <taxon>Bacteria</taxon>
        <taxon>Pseudomonadati</taxon>
        <taxon>Pseudomonadota</taxon>
        <taxon>Gammaproteobacteria</taxon>
        <taxon>Legionellales</taxon>
        <taxon>Legionellaceae</taxon>
        <taxon>Legionella</taxon>
    </lineage>
</organism>
<dbReference type="Proteomes" id="UP000044071">
    <property type="component" value="Unassembled WGS sequence"/>
</dbReference>
<dbReference type="Gene3D" id="3.40.1610.10">
    <property type="entry name" value="CV3147-like domain"/>
    <property type="match status" value="1"/>
</dbReference>
<evidence type="ECO:0000259" key="1">
    <source>
        <dbReference type="Pfam" id="PF06032"/>
    </source>
</evidence>
<dbReference type="InterPro" id="IPR010318">
    <property type="entry name" value="S-Me-THD_N"/>
</dbReference>
<protein>
    <recommendedName>
        <fullName evidence="5">DUF917 domain-containing protein</fullName>
    </recommendedName>
</protein>
<dbReference type="InterPro" id="IPR027479">
    <property type="entry name" value="S-Me-THD_N_sf"/>
</dbReference>
<accession>A0A078L5P1</accession>
<dbReference type="OrthoDB" id="7441206at2"/>
<name>A0A078L5P1_9GAMM</name>
<evidence type="ECO:0000313" key="4">
    <source>
        <dbReference type="Proteomes" id="UP000044071"/>
    </source>
</evidence>
<evidence type="ECO:0000313" key="3">
    <source>
        <dbReference type="EMBL" id="CDZ79258.1"/>
    </source>
</evidence>
<dbReference type="eggNOG" id="COG3535">
    <property type="taxonomic scope" value="Bacteria"/>
</dbReference>
<evidence type="ECO:0000259" key="2">
    <source>
        <dbReference type="Pfam" id="PF20906"/>
    </source>
</evidence>
<dbReference type="Pfam" id="PF20906">
    <property type="entry name" value="S-Me-THD_C"/>
    <property type="match status" value="1"/>
</dbReference>
<dbReference type="EMBL" id="CCSB01000004">
    <property type="protein sequence ID" value="CDZ79258.1"/>
    <property type="molecule type" value="Genomic_DNA"/>
</dbReference>
<dbReference type="InterPro" id="IPR048350">
    <property type="entry name" value="S-Me-THD-like_C"/>
</dbReference>
<evidence type="ECO:0008006" key="5">
    <source>
        <dbReference type="Google" id="ProtNLM"/>
    </source>
</evidence>
<feature type="domain" description="S-Me-THD-like C-terminal" evidence="2">
    <location>
        <begin position="184"/>
        <end position="367"/>
    </location>
</feature>
<dbReference type="SUPFAM" id="SSF160991">
    <property type="entry name" value="CV3147-like"/>
    <property type="match status" value="1"/>
</dbReference>
<dbReference type="RefSeq" id="WP_044012479.1">
    <property type="nucleotide sequence ID" value="NZ_CCVW01000004.1"/>
</dbReference>
<feature type="domain" description="S-Me-THD N-terminal" evidence="1">
    <location>
        <begin position="8"/>
        <end position="178"/>
    </location>
</feature>
<dbReference type="STRING" id="1034943.BN59_03576"/>
<sequence>MITITTDQQIEDFTRGCCFFATGGGGDPLFGQKMLREALDAGKPIHIIDARELPDDSWTICPYLMGPAPGPESEEVKQERKDYGLLQEIISNMPTAASQLLLEQEKISLSAVIPLELGAAATSSAVATAAWLGVPTIDGDYAGRALPEVAQILPAIHNVNLLPIASCDHYGNQVIIKKTTGLQMTERLGKIMATASLGLVGQATLLKPLKQMKSVMLFNTLSKALSVGIALREAREAKDNSLQSITELTQAKILFTGQVTEREAEVKDGYYVGHVTIDGIDSFKNNKFKIWVKNENILSWLNDEPCIACPDLITMIDKSTFEPVIIGKLNKGTNVIVFGIQAPEIFRSPDALQLLSPKHFGFDFKAKMLSDL</sequence>
<dbReference type="Pfam" id="PF06032">
    <property type="entry name" value="S-Me-THD_N"/>
    <property type="match status" value="1"/>
</dbReference>
<reference evidence="3 4" key="1">
    <citation type="submission" date="2014-06" db="EMBL/GenBank/DDBJ databases">
        <authorList>
            <person name="Urmite Genomes Urmite Genomes"/>
        </authorList>
    </citation>
    <scope>NUCLEOTIDE SEQUENCE [LARGE SCALE GENOMIC DNA]</scope>
</reference>
<keyword evidence="4" id="KW-1185">Reference proteome</keyword>